<dbReference type="SMART" id="SM00858">
    <property type="entry name" value="SAF"/>
    <property type="match status" value="1"/>
</dbReference>
<dbReference type="AlphaFoldDB" id="A0A1G8SLL2"/>
<evidence type="ECO:0000313" key="2">
    <source>
        <dbReference type="EMBL" id="SDJ30136.1"/>
    </source>
</evidence>
<dbReference type="SUPFAM" id="SSF51735">
    <property type="entry name" value="NAD(P)-binding Rossmann-fold domains"/>
    <property type="match status" value="1"/>
</dbReference>
<dbReference type="CDD" id="cd11616">
    <property type="entry name" value="SAF_DH_OX_like"/>
    <property type="match status" value="1"/>
</dbReference>
<keyword evidence="3" id="KW-1185">Reference proteome</keyword>
<dbReference type="Gene3D" id="3.40.50.720">
    <property type="entry name" value="NAD(P)-binding Rossmann-like Domain"/>
    <property type="match status" value="1"/>
</dbReference>
<dbReference type="PANTHER" id="PTHR37850:SF3">
    <property type="entry name" value="BLR7815 PROTEIN"/>
    <property type="match status" value="1"/>
</dbReference>
<sequence length="470" mass="51979">MIYHHLFRNADKKEVVTAVIGTGHFGKAIITQQKYNQFIDVRVVMDKDVEAAKKALLDAEIDEKSISYTSSISEAKSLLGNGNYIYTDELGVLLDIPEIDVVCEGTGVPEIGAVHAKKAIENGKHVAMVNKETDSAIGPILKDMARKAGVVYTPVDGDQHGLLMSMYEWAREIGLTVISGGKARDGEFIFNEEEQTVSIEADGITVHESHEISVSDQDLQYLKMIPEGQTKEYLEKREEILQELPGAGAFDLCELTIMANCTNLNPDIDRLHKASLRITELPIAYCHKDNGGVFDDEGVIDLITCFRRHDEAGMGGGVYIVVRCDNTYSNYILTTKGQIPNYDRSTAVIYRPYHLCGVETSTSIASSGLLNLDTGSLEYKPRYDLVKYANRDIKAGDTFGGDHDLSLSAELSSTREMQEGNAVPGHLLTGNKAKVDIKAGELITYEKVKTPENSTLWELRKQQDEQFLSQ</sequence>
<reference evidence="2 3" key="1">
    <citation type="submission" date="2016-10" db="EMBL/GenBank/DDBJ databases">
        <authorList>
            <person name="de Groot N.N."/>
        </authorList>
    </citation>
    <scope>NUCLEOTIDE SEQUENCE [LARGE SCALE GENOMIC DNA]</scope>
    <source>
        <strain evidence="2 3">DSM 21771</strain>
    </source>
</reference>
<accession>A0A1G8SLL2</accession>
<proteinExistence type="predicted"/>
<evidence type="ECO:0000313" key="3">
    <source>
        <dbReference type="Proteomes" id="UP000198853"/>
    </source>
</evidence>
<organism evidence="2 3">
    <name type="scientific">Natribacillus halophilus</name>
    <dbReference type="NCBI Taxonomy" id="549003"/>
    <lineage>
        <taxon>Bacteria</taxon>
        <taxon>Bacillati</taxon>
        <taxon>Bacillota</taxon>
        <taxon>Bacilli</taxon>
        <taxon>Bacillales</taxon>
        <taxon>Bacillaceae</taxon>
        <taxon>Natribacillus</taxon>
    </lineage>
</organism>
<feature type="domain" description="SAF" evidence="1">
    <location>
        <begin position="384"/>
        <end position="449"/>
    </location>
</feature>
<dbReference type="Pfam" id="PF21135">
    <property type="entry name" value="DRL_cat"/>
    <property type="match status" value="1"/>
</dbReference>
<dbReference type="InterPro" id="IPR013974">
    <property type="entry name" value="SAF"/>
</dbReference>
<dbReference type="RefSeq" id="WP_090400192.1">
    <property type="nucleotide sequence ID" value="NZ_FNEN01000031.1"/>
</dbReference>
<dbReference type="Proteomes" id="UP000198853">
    <property type="component" value="Unassembled WGS sequence"/>
</dbReference>
<gene>
    <name evidence="2" type="ORF">SAMN04488123_1316</name>
</gene>
<dbReference type="InterPro" id="IPR048423">
    <property type="entry name" value="DRL_cat"/>
</dbReference>
<dbReference type="OrthoDB" id="9777844at2"/>
<evidence type="ECO:0000259" key="1">
    <source>
        <dbReference type="SMART" id="SM00858"/>
    </source>
</evidence>
<dbReference type="InterPro" id="IPR036291">
    <property type="entry name" value="NAD(P)-bd_dom_sf"/>
</dbReference>
<name>A0A1G8SLL2_9BACI</name>
<dbReference type="EMBL" id="FNEN01000031">
    <property type="protein sequence ID" value="SDJ30136.1"/>
    <property type="molecule type" value="Genomic_DNA"/>
</dbReference>
<protein>
    <submittedName>
        <fullName evidence="2">Predicted homoserine dehydrogenase, contains C-terminal SAF domain</fullName>
    </submittedName>
</protein>
<dbReference type="PANTHER" id="PTHR37850">
    <property type="entry name" value="STRU PROTEIN"/>
    <property type="match status" value="1"/>
</dbReference>